<organism evidence="5 6">
    <name type="scientific">Porites lobata</name>
    <dbReference type="NCBI Taxonomy" id="104759"/>
    <lineage>
        <taxon>Eukaryota</taxon>
        <taxon>Metazoa</taxon>
        <taxon>Cnidaria</taxon>
        <taxon>Anthozoa</taxon>
        <taxon>Hexacorallia</taxon>
        <taxon>Scleractinia</taxon>
        <taxon>Fungiina</taxon>
        <taxon>Poritidae</taxon>
        <taxon>Porites</taxon>
    </lineage>
</organism>
<dbReference type="PANTHER" id="PTHR12940">
    <property type="entry name" value="ES-2 PROTEIN - RELATED"/>
    <property type="match status" value="1"/>
</dbReference>
<reference evidence="5 6" key="1">
    <citation type="submission" date="2022-05" db="EMBL/GenBank/DDBJ databases">
        <authorList>
            <consortium name="Genoscope - CEA"/>
            <person name="William W."/>
        </authorList>
    </citation>
    <scope>NUCLEOTIDE SEQUENCE [LARGE SCALE GENOMIC DNA]</scope>
</reference>
<feature type="region of interest" description="Disordered" evidence="4">
    <location>
        <begin position="82"/>
        <end position="140"/>
    </location>
</feature>
<dbReference type="InterPro" id="IPR019148">
    <property type="entry name" value="Nuclear_protein_DGCR14_ESS-2"/>
</dbReference>
<evidence type="ECO:0000256" key="1">
    <source>
        <dbReference type="ARBA" id="ARBA00004123"/>
    </source>
</evidence>
<protein>
    <recommendedName>
        <fullName evidence="7">Splicing factor ESS-2 homolog</fullName>
    </recommendedName>
</protein>
<evidence type="ECO:0000256" key="4">
    <source>
        <dbReference type="SAM" id="MobiDB-lite"/>
    </source>
</evidence>
<feature type="compositionally biased region" description="Low complexity" evidence="4">
    <location>
        <begin position="123"/>
        <end position="133"/>
    </location>
</feature>
<gene>
    <name evidence="5" type="ORF">PLOB_00023857</name>
</gene>
<evidence type="ECO:0008006" key="7">
    <source>
        <dbReference type="Google" id="ProtNLM"/>
    </source>
</evidence>
<evidence type="ECO:0000256" key="3">
    <source>
        <dbReference type="ARBA" id="ARBA00023242"/>
    </source>
</evidence>
<comment type="subcellular location">
    <subcellularLocation>
        <location evidence="1">Nucleus</location>
    </subcellularLocation>
</comment>
<feature type="region of interest" description="Disordered" evidence="4">
    <location>
        <begin position="419"/>
        <end position="474"/>
    </location>
</feature>
<feature type="compositionally biased region" description="Polar residues" evidence="4">
    <location>
        <begin position="82"/>
        <end position="122"/>
    </location>
</feature>
<dbReference type="Pfam" id="PF09751">
    <property type="entry name" value="Es2"/>
    <property type="match status" value="1"/>
</dbReference>
<sequence length="474" mass="52819">MALVKRDNQFSVATIQESTKEQKRTNVKVLDEETYVQSLNKIIQRDFFPELPKLRAQHEYLDAVEHNDVEKLREISARYQVTQTPGGRLGRNTTPATFETPSTIQGTPAPSQPISDNSRGTAENNSSTENNSSSKKDESDFTLDRFLAKNTSEDNASFEQIMETSTQKRREKYQWLYEREQEQKERKEEILALPASEEGDQFKYEDRPSMIETWNYTNKNALMYYPDGVGASVKETIEGKYIKRQQILHANSRFKKDPFPEDSCEDKLAAAAATRLAAQQGRIGVDGQLQGSNETPNVKGYGFVATPSPAPGVDASPLMTWGSIEGTPFRLDGGDTPIAGTPGPTFKMPEPKKRDQLGLALAEKVSRQHREKRRQALATATAMIGRSPKHMNTVDRLGQMSPAAQRLASQRLGIRTGTDKSLRASYTPSPAHSLSVDTTPTYHRASTPATPQENSSTPSRSVSLTDNLLRLPKH</sequence>
<accession>A0ABN8RRN8</accession>
<keyword evidence="6" id="KW-1185">Reference proteome</keyword>
<dbReference type="PANTHER" id="PTHR12940:SF0">
    <property type="entry name" value="SPLICING FACTOR ESS-2 HOMOLOG"/>
    <property type="match status" value="1"/>
</dbReference>
<dbReference type="EMBL" id="CALNXK010000282">
    <property type="protein sequence ID" value="CAH3180709.1"/>
    <property type="molecule type" value="Genomic_DNA"/>
</dbReference>
<proteinExistence type="inferred from homology"/>
<feature type="compositionally biased region" description="Polar residues" evidence="4">
    <location>
        <begin position="447"/>
        <end position="466"/>
    </location>
</feature>
<keyword evidence="3" id="KW-0539">Nucleus</keyword>
<evidence type="ECO:0000256" key="2">
    <source>
        <dbReference type="ARBA" id="ARBA00009072"/>
    </source>
</evidence>
<dbReference type="Proteomes" id="UP001159405">
    <property type="component" value="Unassembled WGS sequence"/>
</dbReference>
<comment type="similarity">
    <text evidence="2">Belongs to the ESS2 family.</text>
</comment>
<evidence type="ECO:0000313" key="5">
    <source>
        <dbReference type="EMBL" id="CAH3180709.1"/>
    </source>
</evidence>
<feature type="compositionally biased region" description="Polar residues" evidence="4">
    <location>
        <begin position="424"/>
        <end position="441"/>
    </location>
</feature>
<comment type="caution">
    <text evidence="5">The sequence shown here is derived from an EMBL/GenBank/DDBJ whole genome shotgun (WGS) entry which is preliminary data.</text>
</comment>
<evidence type="ECO:0000313" key="6">
    <source>
        <dbReference type="Proteomes" id="UP001159405"/>
    </source>
</evidence>
<name>A0ABN8RRN8_9CNID</name>
<feature type="region of interest" description="Disordered" evidence="4">
    <location>
        <begin position="327"/>
        <end position="351"/>
    </location>
</feature>